<protein>
    <submittedName>
        <fullName evidence="2">Uncharacterized protein</fullName>
    </submittedName>
</protein>
<name>A0A4D6L4B1_VIGUN</name>
<sequence>MADSRTSHHSRIQPCGHHHLRHCESSRSATKANHAAATTPRLRDATTTTDPFTHPTMADSRTSHQSRIQPCEHHHLCHCESSRSATKTNHAATTTPGLRDATTTKNPFIIALGADLHQFISCGSFTTVAPPLANKGSEPPLLQLHREPPRVSQKQICSNETDLHHAHGEEKNLCWRREDEQVAFGLGYFRHSASVLDPRHIGTNQKFGLGCKGTGAIERLFCFGYMRTKAIFTHPTMADSRTSHHSRIQPCGHHHLRHCESSRSATKANHAAATTPRLRDATTTTDPFTHPTMADSRTSHQSRIQPCEHHHLCHCESSRSATKTNHAATTTPGLRDATTTKNPFIIALGADLHQFISCGSFTTVAPPLANKGSEPPLLQLHREPPRVSQKQICSNETDLHHAHGEEKNLCWRREDEQV</sequence>
<dbReference type="AlphaFoldDB" id="A0A4D6L4B1"/>
<gene>
    <name evidence="2" type="ORF">DEO72_LG2g3670</name>
</gene>
<feature type="region of interest" description="Disordered" evidence="1">
    <location>
        <begin position="1"/>
        <end position="59"/>
    </location>
</feature>
<evidence type="ECO:0000313" key="3">
    <source>
        <dbReference type="Proteomes" id="UP000501690"/>
    </source>
</evidence>
<organism evidence="2 3">
    <name type="scientific">Vigna unguiculata</name>
    <name type="common">Cowpea</name>
    <dbReference type="NCBI Taxonomy" id="3917"/>
    <lineage>
        <taxon>Eukaryota</taxon>
        <taxon>Viridiplantae</taxon>
        <taxon>Streptophyta</taxon>
        <taxon>Embryophyta</taxon>
        <taxon>Tracheophyta</taxon>
        <taxon>Spermatophyta</taxon>
        <taxon>Magnoliopsida</taxon>
        <taxon>eudicotyledons</taxon>
        <taxon>Gunneridae</taxon>
        <taxon>Pentapetalae</taxon>
        <taxon>rosids</taxon>
        <taxon>fabids</taxon>
        <taxon>Fabales</taxon>
        <taxon>Fabaceae</taxon>
        <taxon>Papilionoideae</taxon>
        <taxon>50 kb inversion clade</taxon>
        <taxon>NPAAA clade</taxon>
        <taxon>indigoferoid/millettioid clade</taxon>
        <taxon>Phaseoleae</taxon>
        <taxon>Vigna</taxon>
    </lineage>
</organism>
<dbReference type="EMBL" id="CP039346">
    <property type="protein sequence ID" value="QCD83326.1"/>
    <property type="molecule type" value="Genomic_DNA"/>
</dbReference>
<feature type="compositionally biased region" description="Low complexity" evidence="1">
    <location>
        <begin position="35"/>
        <end position="56"/>
    </location>
</feature>
<evidence type="ECO:0000313" key="2">
    <source>
        <dbReference type="EMBL" id="QCD83326.1"/>
    </source>
</evidence>
<feature type="region of interest" description="Disordered" evidence="1">
    <location>
        <begin position="262"/>
        <end position="297"/>
    </location>
</feature>
<keyword evidence="3" id="KW-1185">Reference proteome</keyword>
<feature type="compositionally biased region" description="Basic residues" evidence="1">
    <location>
        <begin position="7"/>
        <end position="21"/>
    </location>
</feature>
<accession>A0A4D6L4B1</accession>
<dbReference type="Proteomes" id="UP000501690">
    <property type="component" value="Linkage Group LG2"/>
</dbReference>
<evidence type="ECO:0000256" key="1">
    <source>
        <dbReference type="SAM" id="MobiDB-lite"/>
    </source>
</evidence>
<proteinExistence type="predicted"/>
<reference evidence="2 3" key="1">
    <citation type="submission" date="2019-04" db="EMBL/GenBank/DDBJ databases">
        <title>An improved genome assembly and genetic linkage map for asparagus bean, Vigna unguiculata ssp. sesquipedialis.</title>
        <authorList>
            <person name="Xia Q."/>
            <person name="Zhang R."/>
            <person name="Dong Y."/>
        </authorList>
    </citation>
    <scope>NUCLEOTIDE SEQUENCE [LARGE SCALE GENOMIC DNA]</scope>
    <source>
        <tissue evidence="2">Leaf</tissue>
    </source>
</reference>
<feature type="compositionally biased region" description="Low complexity" evidence="1">
    <location>
        <begin position="271"/>
        <end position="292"/>
    </location>
</feature>